<comment type="caution">
    <text evidence="2">The sequence shown here is derived from an EMBL/GenBank/DDBJ whole genome shotgun (WGS) entry which is preliminary data.</text>
</comment>
<evidence type="ECO:0000313" key="2">
    <source>
        <dbReference type="EMBL" id="PIL24724.1"/>
    </source>
</evidence>
<protein>
    <submittedName>
        <fullName evidence="2">Uncharacterized protein</fullName>
    </submittedName>
</protein>
<keyword evidence="3" id="KW-1185">Reference proteome</keyword>
<accession>A0A2G8RTB7</accession>
<organism evidence="2 3">
    <name type="scientific">Ganoderma sinense ZZ0214-1</name>
    <dbReference type="NCBI Taxonomy" id="1077348"/>
    <lineage>
        <taxon>Eukaryota</taxon>
        <taxon>Fungi</taxon>
        <taxon>Dikarya</taxon>
        <taxon>Basidiomycota</taxon>
        <taxon>Agaricomycotina</taxon>
        <taxon>Agaricomycetes</taxon>
        <taxon>Polyporales</taxon>
        <taxon>Polyporaceae</taxon>
        <taxon>Ganoderma</taxon>
    </lineage>
</organism>
<evidence type="ECO:0000256" key="1">
    <source>
        <dbReference type="SAM" id="MobiDB-lite"/>
    </source>
</evidence>
<dbReference type="AlphaFoldDB" id="A0A2G8RTB7"/>
<evidence type="ECO:0000313" key="3">
    <source>
        <dbReference type="Proteomes" id="UP000230002"/>
    </source>
</evidence>
<dbReference type="EMBL" id="AYKW01000056">
    <property type="protein sequence ID" value="PIL24724.1"/>
    <property type="molecule type" value="Genomic_DNA"/>
</dbReference>
<gene>
    <name evidence="2" type="ORF">GSI_12610</name>
</gene>
<dbReference type="Proteomes" id="UP000230002">
    <property type="component" value="Unassembled WGS sequence"/>
</dbReference>
<sequence>MGDGHARTAVSERASGDSRARGGYRSPRIQPGGHGRRRRWGDEQGRRLCGGSGRTYGGGRRKHGRPGNLRGLRGGRARVFLGPVKVRRLALAEGRTRLCLEGSRLLGAFALGIRSIEEGAQVGDAFRGREATACVDGCVEGRVAGEGQVEGAHDPRPRLQVLHGYRHHPVGGVVNVVHNFHGGAASAGRGLAGRADVDGLGGGLCGIGGELDAVCGVNEGLVHGIVVIEELV</sequence>
<name>A0A2G8RTB7_9APHY</name>
<feature type="compositionally biased region" description="Gly residues" evidence="1">
    <location>
        <begin position="48"/>
        <end position="58"/>
    </location>
</feature>
<proteinExistence type="predicted"/>
<reference evidence="2 3" key="1">
    <citation type="journal article" date="2015" name="Sci. Rep.">
        <title>Chromosome-level genome map provides insights into diverse defense mechanisms in the medicinal fungus Ganoderma sinense.</title>
        <authorList>
            <person name="Zhu Y."/>
            <person name="Xu J."/>
            <person name="Sun C."/>
            <person name="Zhou S."/>
            <person name="Xu H."/>
            <person name="Nelson D.R."/>
            <person name="Qian J."/>
            <person name="Song J."/>
            <person name="Luo H."/>
            <person name="Xiang L."/>
            <person name="Li Y."/>
            <person name="Xu Z."/>
            <person name="Ji A."/>
            <person name="Wang L."/>
            <person name="Lu S."/>
            <person name="Hayward A."/>
            <person name="Sun W."/>
            <person name="Li X."/>
            <person name="Schwartz D.C."/>
            <person name="Wang Y."/>
            <person name="Chen S."/>
        </authorList>
    </citation>
    <scope>NUCLEOTIDE SEQUENCE [LARGE SCALE GENOMIC DNA]</scope>
    <source>
        <strain evidence="2 3">ZZ0214-1</strain>
    </source>
</reference>
<feature type="region of interest" description="Disordered" evidence="1">
    <location>
        <begin position="1"/>
        <end position="73"/>
    </location>
</feature>